<evidence type="ECO:0000313" key="1">
    <source>
        <dbReference type="EMBL" id="CAH1210288.1"/>
    </source>
</evidence>
<reference evidence="1" key="1">
    <citation type="submission" date="2022-01" db="EMBL/GenBank/DDBJ databases">
        <authorList>
            <person name="Criscuolo A."/>
        </authorList>
    </citation>
    <scope>NUCLEOTIDE SEQUENCE</scope>
    <source>
        <strain evidence="1">CIP111892</strain>
    </source>
</reference>
<organism evidence="1 2">
    <name type="scientific">Paenibacillus auburnensis</name>
    <dbReference type="NCBI Taxonomy" id="2905649"/>
    <lineage>
        <taxon>Bacteria</taxon>
        <taxon>Bacillati</taxon>
        <taxon>Bacillota</taxon>
        <taxon>Bacilli</taxon>
        <taxon>Bacillales</taxon>
        <taxon>Paenibacillaceae</taxon>
        <taxon>Paenibacillus</taxon>
    </lineage>
</organism>
<protein>
    <submittedName>
        <fullName evidence="1">Uncharacterized protein</fullName>
    </submittedName>
</protein>
<evidence type="ECO:0000313" key="2">
    <source>
        <dbReference type="Proteomes" id="UP000838324"/>
    </source>
</evidence>
<accession>A0ABN8GNT8</accession>
<sequence length="64" mass="7709">MRGDSWKRIHYMIIWKCKRYIVVSVKIIFRCKPGYEPVFEKLCKEVVQRADEGDSRKQQTKCSL</sequence>
<dbReference type="Proteomes" id="UP000838324">
    <property type="component" value="Unassembled WGS sequence"/>
</dbReference>
<keyword evidence="2" id="KW-1185">Reference proteome</keyword>
<gene>
    <name evidence="1" type="ORF">PAECIP111892_03454</name>
</gene>
<proteinExistence type="predicted"/>
<name>A0ABN8GNT8_9BACL</name>
<comment type="caution">
    <text evidence="1">The sequence shown here is derived from an EMBL/GenBank/DDBJ whole genome shotgun (WGS) entry which is preliminary data.</text>
</comment>
<dbReference type="EMBL" id="CAKMMG010000004">
    <property type="protein sequence ID" value="CAH1210288.1"/>
    <property type="molecule type" value="Genomic_DNA"/>
</dbReference>